<dbReference type="RefSeq" id="WP_039722321.1">
    <property type="nucleotide sequence ID" value="NZ_CP037899.1"/>
</dbReference>
<keyword evidence="5 6" id="KW-0413">Isomerase</keyword>
<dbReference type="SUPFAM" id="SSF54534">
    <property type="entry name" value="FKBP-like"/>
    <property type="match status" value="1"/>
</dbReference>
<dbReference type="AlphaFoldDB" id="A0A0C1RI75"/>
<dbReference type="InterPro" id="IPR027304">
    <property type="entry name" value="Trigger_fact/SurA_dom_sf"/>
</dbReference>
<dbReference type="PANTHER" id="PTHR47245">
    <property type="entry name" value="PEPTIDYLPROLYL ISOMERASE"/>
    <property type="match status" value="1"/>
</dbReference>
<evidence type="ECO:0000256" key="2">
    <source>
        <dbReference type="ARBA" id="ARBA00013194"/>
    </source>
</evidence>
<feature type="signal peptide" evidence="7">
    <location>
        <begin position="1"/>
        <end position="21"/>
    </location>
</feature>
<dbReference type="KEGG" id="mkc:kam1_255"/>
<accession>A0A0C1RI75</accession>
<reference evidence="10" key="2">
    <citation type="journal article" date="2019" name="BMC Genomics">
        <title>Complete genome sequence analysis of the thermoacidophilic verrucomicrobial methanotroph 'Candidatus Methylacidiphilum kamchatkense' strain Kam1 and comparison with its closest relatives.</title>
        <authorList>
            <person name="Kruse T."/>
            <person name="Ratnadevi C.M."/>
            <person name="Erikstad H.A."/>
            <person name="Birkeland N.K."/>
        </authorList>
    </citation>
    <scope>NUCLEOTIDE SEQUENCE</scope>
    <source>
        <strain evidence="10">Kam1</strain>
    </source>
</reference>
<dbReference type="OrthoDB" id="14196at2"/>
<dbReference type="GO" id="GO:0003755">
    <property type="term" value="F:peptidyl-prolyl cis-trans isomerase activity"/>
    <property type="evidence" value="ECO:0007669"/>
    <property type="project" value="UniProtKB-KW"/>
</dbReference>
<proteinExistence type="predicted"/>
<dbReference type="EMBL" id="JQNX01000016">
    <property type="protein sequence ID" value="KIE57727.1"/>
    <property type="molecule type" value="Genomic_DNA"/>
</dbReference>
<dbReference type="PANTHER" id="PTHR47245:SF1">
    <property type="entry name" value="FOLDASE PROTEIN PRSA"/>
    <property type="match status" value="1"/>
</dbReference>
<evidence type="ECO:0000256" key="6">
    <source>
        <dbReference type="PROSITE-ProRule" id="PRU00278"/>
    </source>
</evidence>
<dbReference type="Proteomes" id="UP000031594">
    <property type="component" value="Unassembled WGS sequence"/>
</dbReference>
<evidence type="ECO:0000313" key="11">
    <source>
        <dbReference type="Proteomes" id="UP000031594"/>
    </source>
</evidence>
<keyword evidence="4 6" id="KW-0697">Rotamase</keyword>
<dbReference type="InterPro" id="IPR050245">
    <property type="entry name" value="PrsA_foldase"/>
</dbReference>
<evidence type="ECO:0000256" key="3">
    <source>
        <dbReference type="ARBA" id="ARBA00022729"/>
    </source>
</evidence>
<feature type="chain" id="PRO_5044541269" description="peptidylprolyl isomerase" evidence="7">
    <location>
        <begin position="22"/>
        <end position="277"/>
    </location>
</feature>
<reference evidence="12" key="3">
    <citation type="submission" date="2019-03" db="EMBL/GenBank/DDBJ databases">
        <title>Complete genome of Methylacidiphilum kamchatkense Kam1.</title>
        <authorList>
            <person name="Kruse T."/>
            <person name="Murarilal Ratnadevi C."/>
            <person name="Erikstad H.-A."/>
            <person name="Birkeland N.-K."/>
        </authorList>
    </citation>
    <scope>NUCLEOTIDE SEQUENCE [LARGE SCALE GENOMIC DNA]</scope>
    <source>
        <strain evidence="12">kam1</strain>
    </source>
</reference>
<dbReference type="Proteomes" id="UP000315925">
    <property type="component" value="Chromosome"/>
</dbReference>
<evidence type="ECO:0000313" key="9">
    <source>
        <dbReference type="EMBL" id="KIE57727.1"/>
    </source>
</evidence>
<comment type="catalytic activity">
    <reaction evidence="1">
        <text>[protein]-peptidylproline (omega=180) = [protein]-peptidylproline (omega=0)</text>
        <dbReference type="Rhea" id="RHEA:16237"/>
        <dbReference type="Rhea" id="RHEA-COMP:10747"/>
        <dbReference type="Rhea" id="RHEA-COMP:10748"/>
        <dbReference type="ChEBI" id="CHEBI:83833"/>
        <dbReference type="ChEBI" id="CHEBI:83834"/>
        <dbReference type="EC" id="5.2.1.8"/>
    </reaction>
</comment>
<dbReference type="InterPro" id="IPR000297">
    <property type="entry name" value="PPIase_PpiC"/>
</dbReference>
<feature type="domain" description="PpiC" evidence="8">
    <location>
        <begin position="138"/>
        <end position="227"/>
    </location>
</feature>
<dbReference type="EMBL" id="CP037899">
    <property type="protein sequence ID" value="QDQ41510.1"/>
    <property type="molecule type" value="Genomic_DNA"/>
</dbReference>
<gene>
    <name evidence="9" type="ORF">A946_11660</name>
    <name evidence="10" type="ORF">kam1_255</name>
</gene>
<protein>
    <recommendedName>
        <fullName evidence="2">peptidylprolyl isomerase</fullName>
        <ecNumber evidence="2">5.2.1.8</ecNumber>
    </recommendedName>
</protein>
<dbReference type="Pfam" id="PF13145">
    <property type="entry name" value="Rotamase_2"/>
    <property type="match status" value="1"/>
</dbReference>
<reference evidence="9 11" key="1">
    <citation type="submission" date="2014-08" db="EMBL/GenBank/DDBJ databases">
        <title>Methylacidiphilum kamchatkense strain Kam1 draft genome sequence.</title>
        <authorList>
            <person name="Birkeland N.-K."/>
            <person name="Erikstad H.A."/>
        </authorList>
    </citation>
    <scope>NUCLEOTIDE SEQUENCE [LARGE SCALE GENOMIC DNA]</scope>
    <source>
        <strain evidence="9 11">Kam1</strain>
    </source>
</reference>
<dbReference type="Gene3D" id="3.10.50.40">
    <property type="match status" value="1"/>
</dbReference>
<dbReference type="STRING" id="1202785.A946_11660"/>
<keyword evidence="11" id="KW-1185">Reference proteome</keyword>
<keyword evidence="3 7" id="KW-0732">Signal</keyword>
<evidence type="ECO:0000256" key="4">
    <source>
        <dbReference type="ARBA" id="ARBA00023110"/>
    </source>
</evidence>
<dbReference type="EC" id="5.2.1.8" evidence="2"/>
<evidence type="ECO:0000259" key="8">
    <source>
        <dbReference type="PROSITE" id="PS50198"/>
    </source>
</evidence>
<evidence type="ECO:0000256" key="5">
    <source>
        <dbReference type="ARBA" id="ARBA00023235"/>
    </source>
</evidence>
<evidence type="ECO:0000256" key="1">
    <source>
        <dbReference type="ARBA" id="ARBA00000971"/>
    </source>
</evidence>
<dbReference type="InterPro" id="IPR046357">
    <property type="entry name" value="PPIase_dom_sf"/>
</dbReference>
<organism evidence="10 12">
    <name type="scientific">Methylacidiphilum kamchatkense Kam1</name>
    <dbReference type="NCBI Taxonomy" id="1202785"/>
    <lineage>
        <taxon>Bacteria</taxon>
        <taxon>Pseudomonadati</taxon>
        <taxon>Verrucomicrobiota</taxon>
        <taxon>Methylacidiphilae</taxon>
        <taxon>Methylacidiphilales</taxon>
        <taxon>Methylacidiphilaceae</taxon>
        <taxon>Methylacidiphilum (ex Ratnadevi et al. 2023)</taxon>
    </lineage>
</organism>
<dbReference type="PROSITE" id="PS50198">
    <property type="entry name" value="PPIC_PPIASE_2"/>
    <property type="match status" value="1"/>
</dbReference>
<evidence type="ECO:0000256" key="7">
    <source>
        <dbReference type="SAM" id="SignalP"/>
    </source>
</evidence>
<evidence type="ECO:0000313" key="12">
    <source>
        <dbReference type="Proteomes" id="UP000315925"/>
    </source>
</evidence>
<name>A0A0C1RI75_9BACT</name>
<evidence type="ECO:0000313" key="10">
    <source>
        <dbReference type="EMBL" id="QDQ41510.1"/>
    </source>
</evidence>
<dbReference type="SUPFAM" id="SSF109998">
    <property type="entry name" value="Triger factor/SurA peptide-binding domain-like"/>
    <property type="match status" value="1"/>
</dbReference>
<sequence length="277" mass="31505">MKSIKFWTCISFLFLSLGVCRSFNQALSSATDDQLLAIVNGVEIRKSYVLNELKKVGILNPDSQAIQNALATIVQQELLYQEARRLELEKTYEVQKAQDELNRKVLTELVVQKKVHSRTPTESELKERYLQLLKTLPKVEYKIRHIVLPTRRKAFEIMERLRKGENFSLVACESLEKQTADRGGELGWQNSLTLVLSALSLVEKLKPGEVGGPILSSLGWEVIQLLAIRPFRVPSFEEVKPQLIQQIQQEDLKRYVQELVAAGNVQIFPISVSTTSQ</sequence>